<dbReference type="Proteomes" id="UP000299084">
    <property type="component" value="Unassembled WGS sequence"/>
</dbReference>
<keyword evidence="4 7" id="KW-0879">Wnt signaling pathway</keyword>
<comment type="subcellular location">
    <subcellularLocation>
        <location evidence="7">Cell membrane</location>
    </subcellularLocation>
    <subcellularLocation>
        <location evidence="7">Cytoplasm</location>
    </subcellularLocation>
</comment>
<keyword evidence="6" id="KW-0472">Membrane</keyword>
<evidence type="ECO:0000256" key="6">
    <source>
        <dbReference type="ARBA" id="ARBA00023136"/>
    </source>
</evidence>
<name>A0A5N4EBF0_CAMDR</name>
<accession>A0A5N4EBF0</accession>
<protein>
    <recommendedName>
        <fullName evidence="7">Protein naked cuticle homolog</fullName>
    </recommendedName>
</protein>
<keyword evidence="5" id="KW-0479">Metal-binding</keyword>
<comment type="caution">
    <text evidence="9">The sequence shown here is derived from an EMBL/GenBank/DDBJ whole genome shotgun (WGS) entry which is preliminary data.</text>
</comment>
<evidence type="ECO:0000256" key="1">
    <source>
        <dbReference type="ARBA" id="ARBA00007081"/>
    </source>
</evidence>
<dbReference type="GO" id="GO:0090090">
    <property type="term" value="P:negative regulation of canonical Wnt signaling pathway"/>
    <property type="evidence" value="ECO:0007669"/>
    <property type="project" value="UniProtKB-ARBA"/>
</dbReference>
<dbReference type="PANTHER" id="PTHR22611">
    <property type="entry name" value="PROTEIN NAKED CUTICLE"/>
    <property type="match status" value="1"/>
</dbReference>
<evidence type="ECO:0000256" key="8">
    <source>
        <dbReference type="SAM" id="MobiDB-lite"/>
    </source>
</evidence>
<dbReference type="GO" id="GO:0016055">
    <property type="term" value="P:Wnt signaling pathway"/>
    <property type="evidence" value="ECO:0007669"/>
    <property type="project" value="UniProtKB-UniRule"/>
</dbReference>
<dbReference type="AlphaFoldDB" id="A0A5N4EBF0"/>
<evidence type="ECO:0000313" key="9">
    <source>
        <dbReference type="EMBL" id="KAB1280833.1"/>
    </source>
</evidence>
<keyword evidence="10" id="KW-1185">Reference proteome</keyword>
<proteinExistence type="inferred from homology"/>
<feature type="region of interest" description="Disordered" evidence="8">
    <location>
        <begin position="237"/>
        <end position="267"/>
    </location>
</feature>
<feature type="region of interest" description="Disordered" evidence="8">
    <location>
        <begin position="63"/>
        <end position="123"/>
    </location>
</feature>
<feature type="region of interest" description="Disordered" evidence="8">
    <location>
        <begin position="290"/>
        <end position="324"/>
    </location>
</feature>
<comment type="similarity">
    <text evidence="1 7">Belongs to the NKD family.</text>
</comment>
<evidence type="ECO:0000256" key="5">
    <source>
        <dbReference type="ARBA" id="ARBA00022723"/>
    </source>
</evidence>
<evidence type="ECO:0000256" key="7">
    <source>
        <dbReference type="RuleBase" id="RU367060"/>
    </source>
</evidence>
<evidence type="ECO:0000313" key="10">
    <source>
        <dbReference type="Proteomes" id="UP000299084"/>
    </source>
</evidence>
<dbReference type="InterPro" id="IPR040140">
    <property type="entry name" value="Nkd-like"/>
</dbReference>
<comment type="function">
    <text evidence="7">Cell autonomous antagonist of the canonical Wnt signaling pathway.</text>
</comment>
<reference evidence="9 10" key="1">
    <citation type="journal article" date="2019" name="Mol. Ecol. Resour.">
        <title>Improving Illumina assemblies with Hi-C and long reads: an example with the North African dromedary.</title>
        <authorList>
            <person name="Elbers J.P."/>
            <person name="Rogers M.F."/>
            <person name="Perelman P.L."/>
            <person name="Proskuryakova A.A."/>
            <person name="Serdyukova N.A."/>
            <person name="Johnson W.E."/>
            <person name="Horin P."/>
            <person name="Corander J."/>
            <person name="Murphy D."/>
            <person name="Burger P.A."/>
        </authorList>
    </citation>
    <scope>NUCLEOTIDE SEQUENCE [LARGE SCALE GENOMIC DNA]</scope>
    <source>
        <strain evidence="9">Drom800</strain>
        <tissue evidence="9">Blood</tissue>
    </source>
</reference>
<dbReference type="EMBL" id="JWIN03000003">
    <property type="protein sequence ID" value="KAB1280833.1"/>
    <property type="molecule type" value="Genomic_DNA"/>
</dbReference>
<evidence type="ECO:0000256" key="2">
    <source>
        <dbReference type="ARBA" id="ARBA00022475"/>
    </source>
</evidence>
<evidence type="ECO:0000256" key="4">
    <source>
        <dbReference type="ARBA" id="ARBA00022687"/>
    </source>
</evidence>
<keyword evidence="2 7" id="KW-1003">Cell membrane</keyword>
<feature type="compositionally biased region" description="Polar residues" evidence="8">
    <location>
        <begin position="97"/>
        <end position="109"/>
    </location>
</feature>
<gene>
    <name evidence="9" type="ORF">Cadr_000003867</name>
</gene>
<dbReference type="PANTHER" id="PTHR22611:SF1">
    <property type="entry name" value="PROTEIN NAKED CUTICLE HOMOLOG 2"/>
    <property type="match status" value="1"/>
</dbReference>
<sequence>MDVPAPCGLAVPEALQCDVSVEETAPGVDVHPYGFDHGEATRETCRLMHTIYEVVDASVSHSSGSSKTLRVKLTVSPEPSSRGRKAPPLARVRAKSSGLQSGPPNQTQKHPALNGHPHSLQPPLLPPAPMLRFPIALNSCRLCHGSLPEPTRCQDGRGAHRVDPRVADRGLSAHVSLLSRWGCGRTLRGQARPVPHAGGPLRTSPCSTGVPYCVDENTEREGSNHYLDLAGIEITHPPPPPYGHRRCRQKGREAPRLSGCAGPARGAGARVVRDLPPTADWARPGVPVVQRHEHHHHTSTTTTHHHHHHHATSFSTAPGTEGRS</sequence>
<keyword evidence="3" id="KW-0963">Cytoplasm</keyword>
<dbReference type="GO" id="GO:0046872">
    <property type="term" value="F:metal ion binding"/>
    <property type="evidence" value="ECO:0007669"/>
    <property type="project" value="UniProtKB-KW"/>
</dbReference>
<dbReference type="GO" id="GO:0005737">
    <property type="term" value="C:cytoplasm"/>
    <property type="evidence" value="ECO:0007669"/>
    <property type="project" value="UniProtKB-SubCell"/>
</dbReference>
<organism evidence="9 10">
    <name type="scientific">Camelus dromedarius</name>
    <name type="common">Dromedary</name>
    <name type="synonym">Arabian camel</name>
    <dbReference type="NCBI Taxonomy" id="9838"/>
    <lineage>
        <taxon>Eukaryota</taxon>
        <taxon>Metazoa</taxon>
        <taxon>Chordata</taxon>
        <taxon>Craniata</taxon>
        <taxon>Vertebrata</taxon>
        <taxon>Euteleostomi</taxon>
        <taxon>Mammalia</taxon>
        <taxon>Eutheria</taxon>
        <taxon>Laurasiatheria</taxon>
        <taxon>Artiodactyla</taxon>
        <taxon>Tylopoda</taxon>
        <taxon>Camelidae</taxon>
        <taxon>Camelus</taxon>
    </lineage>
</organism>
<dbReference type="GO" id="GO:0005886">
    <property type="term" value="C:plasma membrane"/>
    <property type="evidence" value="ECO:0007669"/>
    <property type="project" value="UniProtKB-SubCell"/>
</dbReference>
<feature type="compositionally biased region" description="Basic residues" evidence="8">
    <location>
        <begin position="292"/>
        <end position="311"/>
    </location>
</feature>
<evidence type="ECO:0000256" key="3">
    <source>
        <dbReference type="ARBA" id="ARBA00022490"/>
    </source>
</evidence>